<evidence type="ECO:0000256" key="14">
    <source>
        <dbReference type="RuleBase" id="RU003785"/>
    </source>
</evidence>
<dbReference type="InterPro" id="IPR039657">
    <property type="entry name" value="Dimethylallyltransferase"/>
</dbReference>
<comment type="caution">
    <text evidence="11">Lacks conserved residue(s) required for the propagation of feature annotation.</text>
</comment>
<keyword evidence="6 11" id="KW-0819">tRNA processing</keyword>
<dbReference type="InterPro" id="IPR018022">
    <property type="entry name" value="IPT"/>
</dbReference>
<dbReference type="EC" id="2.5.1.75" evidence="11"/>
<dbReference type="Gene3D" id="1.10.20.140">
    <property type="match status" value="1"/>
</dbReference>
<comment type="subunit">
    <text evidence="4 11">Monomer.</text>
</comment>
<keyword evidence="8 11" id="KW-0067">ATP-binding</keyword>
<feature type="site" description="Interaction with substrate tRNA" evidence="11">
    <location>
        <position position="99"/>
    </location>
</feature>
<feature type="binding site" evidence="11">
    <location>
        <begin position="8"/>
        <end position="15"/>
    </location>
    <ligand>
        <name>ATP</name>
        <dbReference type="ChEBI" id="CHEBI:30616"/>
    </ligand>
</feature>
<evidence type="ECO:0000256" key="4">
    <source>
        <dbReference type="ARBA" id="ARBA00011245"/>
    </source>
</evidence>
<evidence type="ECO:0000256" key="7">
    <source>
        <dbReference type="ARBA" id="ARBA00022741"/>
    </source>
</evidence>
<comment type="similarity">
    <text evidence="3 11 14">Belongs to the IPP transferase family.</text>
</comment>
<evidence type="ECO:0000256" key="10">
    <source>
        <dbReference type="ARBA" id="ARBA00049563"/>
    </source>
</evidence>
<evidence type="ECO:0000313" key="15">
    <source>
        <dbReference type="EMBL" id="SMC08997.1"/>
    </source>
</evidence>
<dbReference type="GO" id="GO:0005524">
    <property type="term" value="F:ATP binding"/>
    <property type="evidence" value="ECO:0007669"/>
    <property type="project" value="UniProtKB-UniRule"/>
</dbReference>
<dbReference type="PANTHER" id="PTHR11088:SF60">
    <property type="entry name" value="TRNA DIMETHYLALLYLTRANSFERASE"/>
    <property type="match status" value="1"/>
</dbReference>
<comment type="function">
    <text evidence="2 11 13">Catalyzes the transfer of a dimethylallyl group onto the adenine at position 37 in tRNAs that read codons beginning with uridine, leading to the formation of N6-(dimethylallyl)adenosine (i(6)A).</text>
</comment>
<evidence type="ECO:0000256" key="6">
    <source>
        <dbReference type="ARBA" id="ARBA00022694"/>
    </source>
</evidence>
<feature type="region of interest" description="Interaction with substrate tRNA" evidence="11">
    <location>
        <begin position="33"/>
        <end position="36"/>
    </location>
</feature>
<evidence type="ECO:0000256" key="9">
    <source>
        <dbReference type="ARBA" id="ARBA00022842"/>
    </source>
</evidence>
<dbReference type="Gene3D" id="3.40.50.300">
    <property type="entry name" value="P-loop containing nucleotide triphosphate hydrolases"/>
    <property type="match status" value="1"/>
</dbReference>
<evidence type="ECO:0000256" key="13">
    <source>
        <dbReference type="RuleBase" id="RU003784"/>
    </source>
</evidence>
<evidence type="ECO:0000313" key="16">
    <source>
        <dbReference type="Proteomes" id="UP000192602"/>
    </source>
</evidence>
<evidence type="ECO:0000256" key="1">
    <source>
        <dbReference type="ARBA" id="ARBA00001946"/>
    </source>
</evidence>
<dbReference type="Proteomes" id="UP000192602">
    <property type="component" value="Unassembled WGS sequence"/>
</dbReference>
<evidence type="ECO:0000256" key="5">
    <source>
        <dbReference type="ARBA" id="ARBA00022679"/>
    </source>
</evidence>
<evidence type="ECO:0000256" key="2">
    <source>
        <dbReference type="ARBA" id="ARBA00003213"/>
    </source>
</evidence>
<gene>
    <name evidence="11" type="primary">miaA</name>
    <name evidence="15" type="ORF">SAMN05660197_0789</name>
</gene>
<dbReference type="NCBIfam" id="TIGR00174">
    <property type="entry name" value="miaA"/>
    <property type="match status" value="1"/>
</dbReference>
<dbReference type="STRING" id="1069081.SAMN05660197_0789"/>
<dbReference type="GO" id="GO:0052381">
    <property type="term" value="F:tRNA dimethylallyltransferase activity"/>
    <property type="evidence" value="ECO:0007669"/>
    <property type="project" value="UniProtKB-UniRule"/>
</dbReference>
<dbReference type="Pfam" id="PF01715">
    <property type="entry name" value="IPPT"/>
    <property type="match status" value="1"/>
</dbReference>
<evidence type="ECO:0000256" key="11">
    <source>
        <dbReference type="HAMAP-Rule" id="MF_00185"/>
    </source>
</evidence>
<proteinExistence type="inferred from homology"/>
<feature type="site" description="Interaction with substrate tRNA" evidence="11">
    <location>
        <position position="118"/>
    </location>
</feature>
<protein>
    <recommendedName>
        <fullName evidence="11">tRNA dimethylallyltransferase</fullName>
        <ecNumber evidence="11">2.5.1.75</ecNumber>
    </recommendedName>
    <alternativeName>
        <fullName evidence="11">Dimethylallyl diphosphate:tRNA dimethylallyltransferase</fullName>
        <shortName evidence="11">DMAPP:tRNA dimethylallyltransferase</shortName>
        <shortName evidence="11">DMATase</shortName>
    </alternativeName>
    <alternativeName>
        <fullName evidence="11">Isopentenyl-diphosphate:tRNA isopentenyltransferase</fullName>
        <shortName evidence="11">IPP transferase</shortName>
        <shortName evidence="11">IPPT</shortName>
        <shortName evidence="11">IPTase</shortName>
    </alternativeName>
</protein>
<sequence>MKEIAIIGPTASGKSSLAIEIASKFNAYILSVDSLSVYKEIDIVSAKPSKKELRKIKHFGIDICSVDKHFNVEQFLGVYKEAKQTCKKENKNLIIVGGSSFYLKTLLTGLSPMPKCDRVTIEKCEKMLTDITGAYQFLQNIDPAYAKKITQRDRYRILKGLEIYFATGMKPTEYFLQHPPQKIADVKIYEIVIQRDILRKRIAARTEAMLHLGLIDEICYLEKKYTRAPNPMKAIGIKETLAYLDGKIKSIEELVHSINVHTSQLAKRQQTFNKTQFANKISLPLDNLKKKLEEELA</sequence>
<dbReference type="EMBL" id="FWWZ01000001">
    <property type="protein sequence ID" value="SMC08997.1"/>
    <property type="molecule type" value="Genomic_DNA"/>
</dbReference>
<dbReference type="InterPro" id="IPR027417">
    <property type="entry name" value="P-loop_NTPase"/>
</dbReference>
<dbReference type="OrthoDB" id="9776390at2"/>
<dbReference type="HAMAP" id="MF_00185">
    <property type="entry name" value="IPP_trans"/>
    <property type="match status" value="1"/>
</dbReference>
<organism evidence="15 16">
    <name type="scientific">Nitratiruptor tergarcus DSM 16512</name>
    <dbReference type="NCBI Taxonomy" id="1069081"/>
    <lineage>
        <taxon>Bacteria</taxon>
        <taxon>Pseudomonadati</taxon>
        <taxon>Campylobacterota</taxon>
        <taxon>Epsilonproteobacteria</taxon>
        <taxon>Nautiliales</taxon>
        <taxon>Nitratiruptoraceae</taxon>
        <taxon>Nitratiruptor</taxon>
    </lineage>
</organism>
<dbReference type="PANTHER" id="PTHR11088">
    <property type="entry name" value="TRNA DIMETHYLALLYLTRANSFERASE"/>
    <property type="match status" value="1"/>
</dbReference>
<dbReference type="RefSeq" id="WP_084275251.1">
    <property type="nucleotide sequence ID" value="NZ_AP026671.1"/>
</dbReference>
<feature type="binding site" evidence="11">
    <location>
        <begin position="10"/>
        <end position="15"/>
    </location>
    <ligand>
        <name>substrate</name>
    </ligand>
</feature>
<keyword evidence="5 11" id="KW-0808">Transferase</keyword>
<dbReference type="AlphaFoldDB" id="A0A1W1WRT6"/>
<keyword evidence="9 11" id="KW-0460">Magnesium</keyword>
<reference evidence="16" key="1">
    <citation type="submission" date="2017-04" db="EMBL/GenBank/DDBJ databases">
        <authorList>
            <person name="Varghese N."/>
            <person name="Submissions S."/>
        </authorList>
    </citation>
    <scope>NUCLEOTIDE SEQUENCE [LARGE SCALE GENOMIC DNA]</scope>
    <source>
        <strain evidence="16">DSM 16512</strain>
    </source>
</reference>
<accession>A0A1W1WRT6</accession>
<name>A0A1W1WRT6_9BACT</name>
<comment type="cofactor">
    <cofactor evidence="1 11">
        <name>Mg(2+)</name>
        <dbReference type="ChEBI" id="CHEBI:18420"/>
    </cofactor>
</comment>
<keyword evidence="7 11" id="KW-0547">Nucleotide-binding</keyword>
<evidence type="ECO:0000256" key="8">
    <source>
        <dbReference type="ARBA" id="ARBA00022840"/>
    </source>
</evidence>
<comment type="catalytic activity">
    <reaction evidence="10 11 12">
        <text>adenosine(37) in tRNA + dimethylallyl diphosphate = N(6)-dimethylallyladenosine(37) in tRNA + diphosphate</text>
        <dbReference type="Rhea" id="RHEA:26482"/>
        <dbReference type="Rhea" id="RHEA-COMP:10162"/>
        <dbReference type="Rhea" id="RHEA-COMP:10375"/>
        <dbReference type="ChEBI" id="CHEBI:33019"/>
        <dbReference type="ChEBI" id="CHEBI:57623"/>
        <dbReference type="ChEBI" id="CHEBI:74411"/>
        <dbReference type="ChEBI" id="CHEBI:74415"/>
        <dbReference type="EC" id="2.5.1.75"/>
    </reaction>
</comment>
<keyword evidence="16" id="KW-1185">Reference proteome</keyword>
<evidence type="ECO:0000256" key="3">
    <source>
        <dbReference type="ARBA" id="ARBA00005842"/>
    </source>
</evidence>
<dbReference type="SUPFAM" id="SSF52540">
    <property type="entry name" value="P-loop containing nucleoside triphosphate hydrolases"/>
    <property type="match status" value="2"/>
</dbReference>
<evidence type="ECO:0000256" key="12">
    <source>
        <dbReference type="RuleBase" id="RU003783"/>
    </source>
</evidence>
<dbReference type="GO" id="GO:0006400">
    <property type="term" value="P:tRNA modification"/>
    <property type="evidence" value="ECO:0007669"/>
    <property type="project" value="TreeGrafter"/>
</dbReference>